<dbReference type="VEuPathDB" id="FungiDB:G647_02975"/>
<organism evidence="1 2">
    <name type="scientific">Cladophialophora carrionii</name>
    <dbReference type="NCBI Taxonomy" id="86049"/>
    <lineage>
        <taxon>Eukaryota</taxon>
        <taxon>Fungi</taxon>
        <taxon>Dikarya</taxon>
        <taxon>Ascomycota</taxon>
        <taxon>Pezizomycotina</taxon>
        <taxon>Eurotiomycetes</taxon>
        <taxon>Chaetothyriomycetidae</taxon>
        <taxon>Chaetothyriales</taxon>
        <taxon>Herpotrichiellaceae</taxon>
        <taxon>Cladophialophora</taxon>
    </lineage>
</organism>
<dbReference type="EMBL" id="LGRB01000003">
    <property type="protein sequence ID" value="OCT55078.1"/>
    <property type="molecule type" value="Genomic_DNA"/>
</dbReference>
<evidence type="ECO:0000313" key="2">
    <source>
        <dbReference type="Proteomes" id="UP000094526"/>
    </source>
</evidence>
<dbReference type="STRING" id="86049.A0A1C1D343"/>
<name>A0A1C1D343_9EURO</name>
<accession>A0A1C1D343</accession>
<protein>
    <submittedName>
        <fullName evidence="1">Uncharacterized protein</fullName>
    </submittedName>
</protein>
<comment type="caution">
    <text evidence="1">The sequence shown here is derived from an EMBL/GenBank/DDBJ whole genome shotgun (WGS) entry which is preliminary data.</text>
</comment>
<gene>
    <name evidence="1" type="ORF">CLCR_03186</name>
</gene>
<reference evidence="2" key="1">
    <citation type="submission" date="2015-07" db="EMBL/GenBank/DDBJ databases">
        <authorList>
            <person name="Teixeira M.M."/>
            <person name="Souza R.C."/>
            <person name="Almeida L.G."/>
            <person name="Vicente V.A."/>
            <person name="de Hoog S."/>
            <person name="Bocca A.L."/>
            <person name="de Almeida S.R."/>
            <person name="Vasconcelos A.T."/>
            <person name="Felipe M.S."/>
        </authorList>
    </citation>
    <scope>NUCLEOTIDE SEQUENCE [LARGE SCALE GENOMIC DNA]</scope>
    <source>
        <strain evidence="2">KSF</strain>
    </source>
</reference>
<proteinExistence type="predicted"/>
<dbReference type="VEuPathDB" id="FungiDB:CLCR_03186"/>
<evidence type="ECO:0000313" key="1">
    <source>
        <dbReference type="EMBL" id="OCT55078.1"/>
    </source>
</evidence>
<sequence length="129" mass="14071">MASDIDNVTLRHHPTDDIAEVTRLEHGGASLRDIYAWIGVKIDTYGNFLTLPSDQRDEDGTPGATGKQVEIAKLKPEQKMKLRGENAPSPFVKNADHNPGISKWCLVSLIDSMNALEAANPDSVPAARH</sequence>
<dbReference type="AlphaFoldDB" id="A0A1C1D343"/>
<dbReference type="Proteomes" id="UP000094526">
    <property type="component" value="Unassembled WGS sequence"/>
</dbReference>
<keyword evidence="2" id="KW-1185">Reference proteome</keyword>